<evidence type="ECO:0000256" key="6">
    <source>
        <dbReference type="ARBA" id="ARBA00023235"/>
    </source>
</evidence>
<keyword evidence="3 10" id="KW-0378">Hydrolase</keyword>
<dbReference type="PANTHER" id="PTHR11070:SF59">
    <property type="entry name" value="DNA 3'-5' HELICASE"/>
    <property type="match status" value="1"/>
</dbReference>
<feature type="binding site" evidence="10">
    <location>
        <begin position="46"/>
        <end position="53"/>
    </location>
    <ligand>
        <name>ATP</name>
        <dbReference type="ChEBI" id="CHEBI:30616"/>
    </ligand>
</feature>
<gene>
    <name evidence="14" type="ORF">GB883_20830</name>
</gene>
<dbReference type="OrthoDB" id="5240387at2"/>
<keyword evidence="2 10" id="KW-0547">Nucleotide-binding</keyword>
<dbReference type="GO" id="GO:0016787">
    <property type="term" value="F:hydrolase activity"/>
    <property type="evidence" value="ECO:0007669"/>
    <property type="project" value="UniProtKB-UniRule"/>
</dbReference>
<evidence type="ECO:0000256" key="3">
    <source>
        <dbReference type="ARBA" id="ARBA00022801"/>
    </source>
</evidence>
<dbReference type="GO" id="GO:0033202">
    <property type="term" value="C:DNA helicase complex"/>
    <property type="evidence" value="ECO:0007669"/>
    <property type="project" value="TreeGrafter"/>
</dbReference>
<keyword evidence="5 10" id="KW-0067">ATP-binding</keyword>
<evidence type="ECO:0000256" key="2">
    <source>
        <dbReference type="ARBA" id="ARBA00022741"/>
    </source>
</evidence>
<organism evidence="14 15">
    <name type="scientific">Georgenia thermotolerans</name>
    <dbReference type="NCBI Taxonomy" id="527326"/>
    <lineage>
        <taxon>Bacteria</taxon>
        <taxon>Bacillati</taxon>
        <taxon>Actinomycetota</taxon>
        <taxon>Actinomycetes</taxon>
        <taxon>Micrococcales</taxon>
        <taxon>Bogoriellaceae</taxon>
        <taxon>Georgenia</taxon>
    </lineage>
</organism>
<dbReference type="GO" id="GO:0043138">
    <property type="term" value="F:3'-5' DNA helicase activity"/>
    <property type="evidence" value="ECO:0007669"/>
    <property type="project" value="UniProtKB-EC"/>
</dbReference>
<comment type="caution">
    <text evidence="14">The sequence shown here is derived from an EMBL/GenBank/DDBJ whole genome shotgun (WGS) entry which is preliminary data.</text>
</comment>
<comment type="catalytic activity">
    <reaction evidence="9">
        <text>ATP + H2O = ADP + phosphate + H(+)</text>
        <dbReference type="Rhea" id="RHEA:13065"/>
        <dbReference type="ChEBI" id="CHEBI:15377"/>
        <dbReference type="ChEBI" id="CHEBI:15378"/>
        <dbReference type="ChEBI" id="CHEBI:30616"/>
        <dbReference type="ChEBI" id="CHEBI:43474"/>
        <dbReference type="ChEBI" id="CHEBI:456216"/>
        <dbReference type="EC" id="5.6.2.4"/>
    </reaction>
</comment>
<keyword evidence="4 10" id="KW-0347">Helicase</keyword>
<dbReference type="EMBL" id="WHJE01000243">
    <property type="protein sequence ID" value="KAE8762155.1"/>
    <property type="molecule type" value="Genomic_DNA"/>
</dbReference>
<dbReference type="InterPro" id="IPR014017">
    <property type="entry name" value="DNA_helicase_UvrD-like_C"/>
</dbReference>
<dbReference type="GO" id="GO:0000725">
    <property type="term" value="P:recombinational repair"/>
    <property type="evidence" value="ECO:0007669"/>
    <property type="project" value="TreeGrafter"/>
</dbReference>
<reference evidence="14 15" key="1">
    <citation type="submission" date="2019-10" db="EMBL/GenBank/DDBJ databases">
        <title>Georgenia wutianyii sp. nov. and Georgenia yuyongxinii sp. nov. isolated from plateau pika (Ochotona curzoniae) in the Qinghai-Tibet plateau of China.</title>
        <authorList>
            <person name="Tian Z."/>
        </authorList>
    </citation>
    <scope>NUCLEOTIDE SEQUENCE [LARGE SCALE GENOMIC DNA]</scope>
    <source>
        <strain evidence="14 15">DSM 21501</strain>
    </source>
</reference>
<accession>A0A7J5UIF4</accession>
<dbReference type="InterPro" id="IPR000212">
    <property type="entry name" value="DNA_helicase_UvrD/REP"/>
</dbReference>
<feature type="domain" description="UvrD-like helicase C-terminal" evidence="13">
    <location>
        <begin position="365"/>
        <end position="557"/>
    </location>
</feature>
<evidence type="ECO:0000313" key="14">
    <source>
        <dbReference type="EMBL" id="KAE8762155.1"/>
    </source>
</evidence>
<feature type="domain" description="UvrD-like helicase ATP-binding" evidence="12">
    <location>
        <begin position="25"/>
        <end position="341"/>
    </location>
</feature>
<dbReference type="GO" id="GO:0005524">
    <property type="term" value="F:ATP binding"/>
    <property type="evidence" value="ECO:0007669"/>
    <property type="project" value="UniProtKB-UniRule"/>
</dbReference>
<sequence length="557" mass="58264">MPHPAAPPPALRLSLPAPPPPPPALDAVQAQAAAWAADAGHLLVVGAPGSGKTTTALAAFLARARAEAGRPGRPGGGDQGVLMLVPTRRGAARVRDAVAARLGRTTTQVLVRTPAAFAYSVLRLRATLLGEPAPTLITGPEQDQVLGELLAGHRAGLGAPLRWPASIGPETLALGAFRDELRDLFMRAAELGLGPEDLAARGERFDRPEWVAAAVLLREYQDVTALGEMTPDRGARLDAARIVDEATAALRAWEREVPGHPRPRWSAVVVDDHQDSTLATARLLRVLEQDGAQLLLHGDPDAGVQGFRGGSPALVGLAETREPLGGFGATRLVLPTVHRGHDALRRTAVAVTRAIATVGTAAHRRAGVDATPAGADLSEAAVGGAVEAPAPRGVEVSLLRSRAQEGAFVARTLREERLYHGTPWSQMAVVVRSSGDLTSFQRMLRSWGVPAGGTATPGVLREEPAVRPLLTALRAALAGRIEADQVVELLTSAIGGMDAVSLRALRRVLRGRERAADGARPVDELLVEVVADPEAARSLPPHVRRAPLRVAGVLAAG</sequence>
<feature type="non-terminal residue" evidence="14">
    <location>
        <position position="557"/>
    </location>
</feature>
<dbReference type="PROSITE" id="PS51217">
    <property type="entry name" value="UVRD_HELICASE_CTER"/>
    <property type="match status" value="1"/>
</dbReference>
<dbReference type="SUPFAM" id="SSF52540">
    <property type="entry name" value="P-loop containing nucleoside triphosphate hydrolases"/>
    <property type="match status" value="1"/>
</dbReference>
<evidence type="ECO:0000256" key="10">
    <source>
        <dbReference type="PROSITE-ProRule" id="PRU00560"/>
    </source>
</evidence>
<dbReference type="Proteomes" id="UP000451860">
    <property type="component" value="Unassembled WGS sequence"/>
</dbReference>
<protein>
    <recommendedName>
        <fullName evidence="8">DNA 3'-5' helicase</fullName>
        <ecNumber evidence="8">5.6.2.4</ecNumber>
    </recommendedName>
</protein>
<evidence type="ECO:0000259" key="13">
    <source>
        <dbReference type="PROSITE" id="PS51217"/>
    </source>
</evidence>
<dbReference type="InterPro" id="IPR013986">
    <property type="entry name" value="DExx_box_DNA_helicase_dom_sf"/>
</dbReference>
<feature type="compositionally biased region" description="Pro residues" evidence="11">
    <location>
        <begin position="1"/>
        <end position="24"/>
    </location>
</feature>
<keyword evidence="6" id="KW-0413">Isomerase</keyword>
<comment type="similarity">
    <text evidence="1">Belongs to the helicase family. UvrD subfamily.</text>
</comment>
<dbReference type="PROSITE" id="PS51198">
    <property type="entry name" value="UVRD_HELICASE_ATP_BIND"/>
    <property type="match status" value="1"/>
</dbReference>
<dbReference type="Pfam" id="PF00580">
    <property type="entry name" value="UvrD-helicase"/>
    <property type="match status" value="1"/>
</dbReference>
<evidence type="ECO:0000256" key="4">
    <source>
        <dbReference type="ARBA" id="ARBA00022806"/>
    </source>
</evidence>
<dbReference type="EC" id="5.6.2.4" evidence="8"/>
<dbReference type="GO" id="GO:0003677">
    <property type="term" value="F:DNA binding"/>
    <property type="evidence" value="ECO:0007669"/>
    <property type="project" value="InterPro"/>
</dbReference>
<evidence type="ECO:0000313" key="15">
    <source>
        <dbReference type="Proteomes" id="UP000451860"/>
    </source>
</evidence>
<evidence type="ECO:0000256" key="11">
    <source>
        <dbReference type="SAM" id="MobiDB-lite"/>
    </source>
</evidence>
<dbReference type="GO" id="GO:0005829">
    <property type="term" value="C:cytosol"/>
    <property type="evidence" value="ECO:0007669"/>
    <property type="project" value="TreeGrafter"/>
</dbReference>
<dbReference type="Gene3D" id="1.10.10.160">
    <property type="match status" value="1"/>
</dbReference>
<proteinExistence type="inferred from homology"/>
<feature type="region of interest" description="Disordered" evidence="11">
    <location>
        <begin position="1"/>
        <end position="25"/>
    </location>
</feature>
<dbReference type="InterPro" id="IPR027417">
    <property type="entry name" value="P-loop_NTPase"/>
</dbReference>
<dbReference type="Gene3D" id="3.40.50.300">
    <property type="entry name" value="P-loop containing nucleotide triphosphate hydrolases"/>
    <property type="match status" value="1"/>
</dbReference>
<evidence type="ECO:0000256" key="9">
    <source>
        <dbReference type="ARBA" id="ARBA00048988"/>
    </source>
</evidence>
<evidence type="ECO:0000256" key="1">
    <source>
        <dbReference type="ARBA" id="ARBA00009922"/>
    </source>
</evidence>
<dbReference type="AlphaFoldDB" id="A0A7J5UIF4"/>
<keyword evidence="15" id="KW-1185">Reference proteome</keyword>
<dbReference type="PANTHER" id="PTHR11070">
    <property type="entry name" value="UVRD / RECB / PCRA DNA HELICASE FAMILY MEMBER"/>
    <property type="match status" value="1"/>
</dbReference>
<evidence type="ECO:0000256" key="5">
    <source>
        <dbReference type="ARBA" id="ARBA00022840"/>
    </source>
</evidence>
<name>A0A7J5UIF4_9MICO</name>
<dbReference type="RefSeq" id="WP_152359931.1">
    <property type="nucleotide sequence ID" value="NZ_WHJE01000243.1"/>
</dbReference>
<comment type="catalytic activity">
    <reaction evidence="7">
        <text>Couples ATP hydrolysis with the unwinding of duplex DNA by translocating in the 3'-5' direction.</text>
        <dbReference type="EC" id="5.6.2.4"/>
    </reaction>
</comment>
<evidence type="ECO:0000256" key="7">
    <source>
        <dbReference type="ARBA" id="ARBA00034617"/>
    </source>
</evidence>
<evidence type="ECO:0000256" key="8">
    <source>
        <dbReference type="ARBA" id="ARBA00034808"/>
    </source>
</evidence>
<evidence type="ECO:0000259" key="12">
    <source>
        <dbReference type="PROSITE" id="PS51198"/>
    </source>
</evidence>
<dbReference type="InterPro" id="IPR014016">
    <property type="entry name" value="UvrD-like_ATP-bd"/>
</dbReference>